<dbReference type="EMBL" id="KL251421">
    <property type="protein sequence ID" value="KGB40291.1"/>
    <property type="molecule type" value="Genomic_DNA"/>
</dbReference>
<protein>
    <submittedName>
        <fullName evidence="1">Uncharacterized protein</fullName>
    </submittedName>
</protein>
<gene>
    <name evidence="1" type="ORF">MS3_08758</name>
</gene>
<organism evidence="1">
    <name type="scientific">Schistosoma haematobium</name>
    <name type="common">Blood fluke</name>
    <dbReference type="NCBI Taxonomy" id="6185"/>
    <lineage>
        <taxon>Eukaryota</taxon>
        <taxon>Metazoa</taxon>
        <taxon>Spiralia</taxon>
        <taxon>Lophotrochozoa</taxon>
        <taxon>Platyhelminthes</taxon>
        <taxon>Trematoda</taxon>
        <taxon>Digenea</taxon>
        <taxon>Strigeidida</taxon>
        <taxon>Schistosomatoidea</taxon>
        <taxon>Schistosomatidae</taxon>
        <taxon>Schistosoma</taxon>
    </lineage>
</organism>
<name>A0A095AZS9_SCHHA</name>
<dbReference type="AlphaFoldDB" id="A0A095AZS9"/>
<sequence>MSKVPRLKLSKREKTQLSLIKSQNVTSSYLLLIERKYDRQFT</sequence>
<proteinExistence type="predicted"/>
<accession>A0A095AZS9</accession>
<evidence type="ECO:0000313" key="1">
    <source>
        <dbReference type="EMBL" id="KGB40291.1"/>
    </source>
</evidence>
<reference evidence="1" key="1">
    <citation type="journal article" date="2012" name="Nat. Genet.">
        <title>Whole-genome sequence of Schistosoma haematobium.</title>
        <authorList>
            <person name="Young N.D."/>
            <person name="Jex A.R."/>
            <person name="Li B."/>
            <person name="Liu S."/>
            <person name="Yang L."/>
            <person name="Xiong Z."/>
            <person name="Li Y."/>
            <person name="Cantacessi C."/>
            <person name="Hall R.S."/>
            <person name="Xu X."/>
            <person name="Chen F."/>
            <person name="Wu X."/>
            <person name="Zerlotini A."/>
            <person name="Oliveira G."/>
            <person name="Hofmann A."/>
            <person name="Zhang G."/>
            <person name="Fang X."/>
            <person name="Kang Y."/>
            <person name="Campbell B.E."/>
            <person name="Loukas A."/>
            <person name="Ranganathan S."/>
            <person name="Rollinson D."/>
            <person name="Rinaldi G."/>
            <person name="Brindley P.J."/>
            <person name="Yang H."/>
            <person name="Wang J."/>
            <person name="Wang J."/>
            <person name="Gasser R.B."/>
        </authorList>
    </citation>
    <scope>NUCLEOTIDE SEQUENCE [LARGE SCALE GENOMIC DNA]</scope>
</reference>